<dbReference type="SUPFAM" id="SSF53335">
    <property type="entry name" value="S-adenosyl-L-methionine-dependent methyltransferases"/>
    <property type="match status" value="1"/>
</dbReference>
<reference evidence="3 4" key="1">
    <citation type="submission" date="2016-09" db="EMBL/GenBank/DDBJ databases">
        <title>Acidihalobacter prosperus V6 (DSM14174).</title>
        <authorList>
            <person name="Khaleque H.N."/>
            <person name="Ramsay J.P."/>
            <person name="Murphy R.J.T."/>
            <person name="Kaksonen A.H."/>
            <person name="Boxall N.J."/>
            <person name="Watkin E.L.J."/>
        </authorList>
    </citation>
    <scope>NUCLEOTIDE SEQUENCE [LARGE SCALE GENOMIC DNA]</scope>
    <source>
        <strain evidence="3 4">V6</strain>
    </source>
</reference>
<dbReference type="EMBL" id="CP017448">
    <property type="protein sequence ID" value="AOV17569.1"/>
    <property type="molecule type" value="Genomic_DNA"/>
</dbReference>
<dbReference type="Proteomes" id="UP000095342">
    <property type="component" value="Chromosome"/>
</dbReference>
<evidence type="ECO:0000313" key="3">
    <source>
        <dbReference type="EMBL" id="AOV17569.1"/>
    </source>
</evidence>
<dbReference type="InterPro" id="IPR029063">
    <property type="entry name" value="SAM-dependent_MTases_sf"/>
</dbReference>
<dbReference type="Gene3D" id="3.90.550.10">
    <property type="entry name" value="Spore Coat Polysaccharide Biosynthesis Protein SpsA, Chain A"/>
    <property type="match status" value="2"/>
</dbReference>
<sequence length="1307" mass="146747">MLLDLGMLIPLAGRPFQDMGAHHNLAWELSGDPRFSQEFGTLYELFGELSSVCHESVILSSEDFGCVSNKPEVLKSFLNEFRKNDYQVKLIVYLRDPFDYAVSLWTIYQKYLALHADTGSDTSIDGLRRKIDLSVFVSEIADSRSFSVTDPLPCFSDFDYCRLLENYEQATGGVESVLVRAYSHDVIGDFSALIGLSCPFGSGAIWENQSVISEVDSHMLRDALKRQWPVAAEEVQGLLAQRVFEPKVSLDWVRHFLAPSIGFIPDRKTDVTSWRGHLSFVPAIMHAVQPTVFVELGVHKGDSYSAFCQAVRCLGLNTKCYGVDTWAGDHQAGFYDEQIYAELKNYHDPRYAQFSTLLRKSFDDALSNIEDGSVDLLHIGGLHTYEAVKHDFESWLPKLSDKSVVLFHDTVVRHDDFGVWKFWAEVEKQYPAFQFFHSHGLGVLRIGGKPQSEVVAEFFQLKTRARVALRHGVYQASRLISGQAEHTEADAQQGNAEVEQARGEVEQMRVQLAGMLGSRSWRITAPLRASVGFFRNVKNRVKTPDPENRSSVYRVMRKVYRTVPLPMTLKTRLRYMVKKRIGAIDLAEKDYQLWIRYYDKLDESDKTAIRNHIAGWESTPLISVIMPVYNPPVEYLRKAIESVRQQLYPNWELCIADDASVDPEVGDLLRRYAALDDRIKLTFREKNGHISAASNSALALAAGEFVALLDQDDVLAESALYWVAHEIILNPHAQLIYSDEDKLNADGERKDPYFKPAWNPELLLGQNYICHLAVFRRERMLDIGGLREGMEGSQDWDLALRFSEGLAADQILHIPAVLYHWRVHAESTAASITAKPYAVRTAEKAVGDHLQRLGERSSLEPVCGGAYLLPHFTVQGAPMVSLIIPTRDHVDVLRACIESLQKTRYPHYEIIVVDNQSCETETLAYLNALKHEGRARVLRYDRPFNYAALHNWVVPQAQGEFVCLLNNDVEVITPDWLTDLLALAQRDGVGAVGAKLLYPDGSVQHAGVVTGIGGVAGHLHIRFPADSCGYAGRAALVQDFSVVTGACLLVRKVHWSSVDGMTETLSVALNDVDFCLKLREMGLRNVWMPAARLYHHESKSRGSDFDPAKLERFALERAYMQWRWGHTLMDDPAYNPNLSLADESCLFASPPRRLRPWADDLRAIDTPHGIEVMPLELLNIEPESAISGSLVWPRELTGMLRGLLLGVGAGVSKSRGLLRVEVSDGSGKTASGQVLIGEAMEANGFVRVLFPGPGLSIDACERLHYRVEWSQANHVLSLCGFRLNECWEHQVPGHPGWVGRMRILMSA</sequence>
<dbReference type="Pfam" id="PF13578">
    <property type="entry name" value="Methyltransf_24"/>
    <property type="match status" value="1"/>
</dbReference>
<dbReference type="PANTHER" id="PTHR43685">
    <property type="entry name" value="GLYCOSYLTRANSFERASE"/>
    <property type="match status" value="1"/>
</dbReference>
<keyword evidence="1" id="KW-0175">Coiled coil</keyword>
<dbReference type="CDD" id="cd04186">
    <property type="entry name" value="GT_2_like_c"/>
    <property type="match status" value="1"/>
</dbReference>
<dbReference type="CDD" id="cd04184">
    <property type="entry name" value="GT2_RfbC_Mx_like"/>
    <property type="match status" value="1"/>
</dbReference>
<dbReference type="InterPro" id="IPR029044">
    <property type="entry name" value="Nucleotide-diphossugar_trans"/>
</dbReference>
<evidence type="ECO:0000313" key="4">
    <source>
        <dbReference type="Proteomes" id="UP000095342"/>
    </source>
</evidence>
<proteinExistence type="predicted"/>
<evidence type="ECO:0000259" key="2">
    <source>
        <dbReference type="Pfam" id="PF00535"/>
    </source>
</evidence>
<accession>A0A1D8K9B5</accession>
<dbReference type="Pfam" id="PF00535">
    <property type="entry name" value="Glycos_transf_2"/>
    <property type="match status" value="2"/>
</dbReference>
<dbReference type="InterPro" id="IPR050834">
    <property type="entry name" value="Glycosyltransf_2"/>
</dbReference>
<dbReference type="GO" id="GO:0044010">
    <property type="term" value="P:single-species biofilm formation"/>
    <property type="evidence" value="ECO:0007669"/>
    <property type="project" value="TreeGrafter"/>
</dbReference>
<keyword evidence="4" id="KW-1185">Reference proteome</keyword>
<organism evidence="3 4">
    <name type="scientific">Acidihalobacter aeolianus</name>
    <dbReference type="NCBI Taxonomy" id="2792603"/>
    <lineage>
        <taxon>Bacteria</taxon>
        <taxon>Pseudomonadati</taxon>
        <taxon>Pseudomonadota</taxon>
        <taxon>Gammaproteobacteria</taxon>
        <taxon>Chromatiales</taxon>
        <taxon>Ectothiorhodospiraceae</taxon>
        <taxon>Acidihalobacter</taxon>
    </lineage>
</organism>
<dbReference type="KEGG" id="aaeo:BJI67_11305"/>
<feature type="coiled-coil region" evidence="1">
    <location>
        <begin position="484"/>
        <end position="511"/>
    </location>
</feature>
<dbReference type="Gene3D" id="3.40.50.150">
    <property type="entry name" value="Vaccinia Virus protein VP39"/>
    <property type="match status" value="1"/>
</dbReference>
<dbReference type="InterPro" id="IPR001173">
    <property type="entry name" value="Glyco_trans_2-like"/>
</dbReference>
<gene>
    <name evidence="3" type="ORF">BJI67_11305</name>
</gene>
<protein>
    <recommendedName>
        <fullName evidence="2">Glycosyltransferase 2-like domain-containing protein</fullName>
    </recommendedName>
</protein>
<dbReference type="PANTHER" id="PTHR43685:SF2">
    <property type="entry name" value="GLYCOSYLTRANSFERASE 2-LIKE DOMAIN-CONTAINING PROTEIN"/>
    <property type="match status" value="1"/>
</dbReference>
<dbReference type="SUPFAM" id="SSF53448">
    <property type="entry name" value="Nucleotide-diphospho-sugar transferases"/>
    <property type="match status" value="2"/>
</dbReference>
<feature type="domain" description="Glycosyltransferase 2-like" evidence="2">
    <location>
        <begin position="623"/>
        <end position="778"/>
    </location>
</feature>
<feature type="domain" description="Glycosyltransferase 2-like" evidence="2">
    <location>
        <begin position="881"/>
        <end position="1004"/>
    </location>
</feature>
<evidence type="ECO:0000256" key="1">
    <source>
        <dbReference type="SAM" id="Coils"/>
    </source>
</evidence>
<name>A0A1D8K9B5_9GAMM</name>